<dbReference type="EMBL" id="JAMYWD010000012">
    <property type="protein sequence ID" value="KAJ4953208.1"/>
    <property type="molecule type" value="Genomic_DNA"/>
</dbReference>
<keyword evidence="3" id="KW-1185">Reference proteome</keyword>
<dbReference type="SUPFAM" id="SSF54236">
    <property type="entry name" value="Ubiquitin-like"/>
    <property type="match status" value="1"/>
</dbReference>
<dbReference type="CDD" id="cd17058">
    <property type="entry name" value="Ubl_SNRNP25"/>
    <property type="match status" value="1"/>
</dbReference>
<dbReference type="Proteomes" id="UP001141806">
    <property type="component" value="Unassembled WGS sequence"/>
</dbReference>
<dbReference type="OrthoDB" id="72819at2759"/>
<evidence type="ECO:0000313" key="2">
    <source>
        <dbReference type="EMBL" id="KAJ4953208.1"/>
    </source>
</evidence>
<sequence length="246" mass="28309">MPSIRQKESPRFSFDGSHPFTPLCGDVGTRRSFSYLKLPQHLFKLTILKLDGSSFDIQIGRKASVDELKQAIEDFFNLSPKEGQGKISWSHVWGHFCLCFEGQKLLDDKAYIRNFGIKDGDQLCFIRLLSINYNPMKKSKGCKAYSEQETSFSPGYPVKEELHSEDDEDYGSCYSDQEGKDKFSLHDDVEIHDIVRPMEFKLAHFLRGWLSYSRLMCRGKLRSRSMAYPSRFAGQYLRVGTKATLL</sequence>
<feature type="domain" description="SNRNP25 ubiquitin-like" evidence="1">
    <location>
        <begin position="44"/>
        <end position="128"/>
    </location>
</feature>
<dbReference type="PANTHER" id="PTHR14942">
    <property type="entry name" value="U11/U12 SMALL NUCLEAR RIBONUCLEOPROTEIN 25 KDA PROTEIN"/>
    <property type="match status" value="1"/>
</dbReference>
<dbReference type="InterPro" id="IPR039690">
    <property type="entry name" value="SNRNP25"/>
</dbReference>
<evidence type="ECO:0000313" key="3">
    <source>
        <dbReference type="Proteomes" id="UP001141806"/>
    </source>
</evidence>
<comment type="caution">
    <text evidence="2">The sequence shown here is derived from an EMBL/GenBank/DDBJ whole genome shotgun (WGS) entry which is preliminary data.</text>
</comment>
<dbReference type="PANTHER" id="PTHR14942:SF9">
    <property type="entry name" value="OS02G0188500 PROTEIN"/>
    <property type="match status" value="1"/>
</dbReference>
<reference evidence="2" key="1">
    <citation type="journal article" date="2023" name="Plant J.">
        <title>The genome of the king protea, Protea cynaroides.</title>
        <authorList>
            <person name="Chang J."/>
            <person name="Duong T.A."/>
            <person name="Schoeman C."/>
            <person name="Ma X."/>
            <person name="Roodt D."/>
            <person name="Barker N."/>
            <person name="Li Z."/>
            <person name="Van de Peer Y."/>
            <person name="Mizrachi E."/>
        </authorList>
    </citation>
    <scope>NUCLEOTIDE SEQUENCE</scope>
    <source>
        <tissue evidence="2">Young leaves</tissue>
    </source>
</reference>
<dbReference type="Pfam" id="PF18036">
    <property type="entry name" value="Ubiquitin_4"/>
    <property type="match status" value="1"/>
</dbReference>
<dbReference type="InterPro" id="IPR029071">
    <property type="entry name" value="Ubiquitin-like_domsf"/>
</dbReference>
<dbReference type="Gene3D" id="3.10.20.90">
    <property type="entry name" value="Phosphatidylinositol 3-kinase Catalytic Subunit, Chain A, domain 1"/>
    <property type="match status" value="1"/>
</dbReference>
<dbReference type="InterPro" id="IPR040610">
    <property type="entry name" value="SNRNP25_ubiquitin"/>
</dbReference>
<dbReference type="GO" id="GO:0000398">
    <property type="term" value="P:mRNA splicing, via spliceosome"/>
    <property type="evidence" value="ECO:0007669"/>
    <property type="project" value="InterPro"/>
</dbReference>
<evidence type="ECO:0000259" key="1">
    <source>
        <dbReference type="Pfam" id="PF18036"/>
    </source>
</evidence>
<accession>A0A9Q0JWU3</accession>
<name>A0A9Q0JWU3_9MAGN</name>
<organism evidence="2 3">
    <name type="scientific">Protea cynaroides</name>
    <dbReference type="NCBI Taxonomy" id="273540"/>
    <lineage>
        <taxon>Eukaryota</taxon>
        <taxon>Viridiplantae</taxon>
        <taxon>Streptophyta</taxon>
        <taxon>Embryophyta</taxon>
        <taxon>Tracheophyta</taxon>
        <taxon>Spermatophyta</taxon>
        <taxon>Magnoliopsida</taxon>
        <taxon>Proteales</taxon>
        <taxon>Proteaceae</taxon>
        <taxon>Protea</taxon>
    </lineage>
</organism>
<dbReference type="AlphaFoldDB" id="A0A9Q0JWU3"/>
<proteinExistence type="predicted"/>
<gene>
    <name evidence="2" type="ORF">NE237_030040</name>
</gene>
<protein>
    <recommendedName>
        <fullName evidence="1">SNRNP25 ubiquitin-like domain-containing protein</fullName>
    </recommendedName>
</protein>